<dbReference type="GO" id="GO:0016301">
    <property type="term" value="F:kinase activity"/>
    <property type="evidence" value="ECO:0007669"/>
    <property type="project" value="InterPro"/>
</dbReference>
<evidence type="ECO:0000313" key="3">
    <source>
        <dbReference type="EMBL" id="KAK9837895.1"/>
    </source>
</evidence>
<dbReference type="Gene3D" id="3.40.50.300">
    <property type="entry name" value="P-loop containing nucleotide triphosphate hydrolases"/>
    <property type="match status" value="1"/>
</dbReference>
<dbReference type="InterPro" id="IPR023577">
    <property type="entry name" value="CYTH_domain"/>
</dbReference>
<dbReference type="PRINTS" id="PR00988">
    <property type="entry name" value="URIDINKINASE"/>
</dbReference>
<dbReference type="InterPro" id="IPR033469">
    <property type="entry name" value="CYTH-like_dom_sf"/>
</dbReference>
<sequence>MPNAAVTGRASGLLRDQIQVVRVANGKKPRYSIKPLEEKLSFDKGFYVFIRAIQALTSKNSDVVVVGLAGASGAGKTAFASKVEDFIPGSVVLSMDMYNDATRLIDGNFDDPRLTDYDLLLANLQDLKDGKAIQAPIYSFVESRRVGFKTLESPSSRVVIVEGIYALSSRMGNLLDLRVSITGGVHFDLVKRVLRDISRSEQAPQEIIQQIGSTVFPMYKAYIEPDLKAAHLQIHNKFNPFSGFMNPTYILKSPKRIPAEEIKKVLKPRAESSEELETYDIYLLPPNEDPETCQSWLRMRNRSGRYMLMFEEWVTDGSFIITPRITFEVSVHVLGGLMALGYEIGTIMKRSSTLHSDDTLTIKTDDIEGMDQAFTQIQGKNREQVAEAGRKLGLDGTYIARSYIEQIQLAKLTASFQNVTADLRRRFVVDGEPLLDEHSLGASPRIENHRLISGFSPKRLSEAASAPLSTSAPIHMPGMRERRENVNGAEKRHPSAHGGSLLSQALRGDSNGHSQHSLGAVGSMRGGASQRSSEESLRSLEFRPDSSHGAAKPMQRTGSHGNQTSPAEMQLEGRMNMVLDRLHSFQEASTSRFDSQAQAIERLEGLLKSVQSSAAPEPPISPRRRNSSVAAATLAAANSASSSSSSSSSDNNSSSNLEHPRPSSNSNQSHDQHAIHGHPAGREHVTGSMLRMQQWAAAVVLNSRIRPAVVLNSRIRPAGTSQRPVA</sequence>
<protein>
    <recommendedName>
        <fullName evidence="2">CYTH domain-containing protein</fullName>
    </recommendedName>
</protein>
<dbReference type="PROSITE" id="PS51707">
    <property type="entry name" value="CYTH"/>
    <property type="match status" value="1"/>
</dbReference>
<name>A0AAW1RVU7_9CHLO</name>
<dbReference type="InterPro" id="IPR027417">
    <property type="entry name" value="P-loop_NTPase"/>
</dbReference>
<evidence type="ECO:0000313" key="4">
    <source>
        <dbReference type="Proteomes" id="UP001438707"/>
    </source>
</evidence>
<dbReference type="InterPro" id="IPR006083">
    <property type="entry name" value="PRK/URK"/>
</dbReference>
<dbReference type="SUPFAM" id="SSF55154">
    <property type="entry name" value="CYTH-like phosphatases"/>
    <property type="match status" value="1"/>
</dbReference>
<feature type="compositionally biased region" description="Basic and acidic residues" evidence="1">
    <location>
        <begin position="532"/>
        <end position="546"/>
    </location>
</feature>
<dbReference type="Proteomes" id="UP001438707">
    <property type="component" value="Unassembled WGS sequence"/>
</dbReference>
<dbReference type="SUPFAM" id="SSF52540">
    <property type="entry name" value="P-loop containing nucleoside triphosphate hydrolases"/>
    <property type="match status" value="1"/>
</dbReference>
<keyword evidence="4" id="KW-1185">Reference proteome</keyword>
<organism evidence="3 4">
    <name type="scientific">Apatococcus lobatus</name>
    <dbReference type="NCBI Taxonomy" id="904363"/>
    <lineage>
        <taxon>Eukaryota</taxon>
        <taxon>Viridiplantae</taxon>
        <taxon>Chlorophyta</taxon>
        <taxon>core chlorophytes</taxon>
        <taxon>Trebouxiophyceae</taxon>
        <taxon>Chlorellales</taxon>
        <taxon>Chlorellaceae</taxon>
        <taxon>Apatococcus</taxon>
    </lineage>
</organism>
<dbReference type="PANTHER" id="PTHR10285">
    <property type="entry name" value="URIDINE KINASE"/>
    <property type="match status" value="1"/>
</dbReference>
<feature type="region of interest" description="Disordered" evidence="1">
    <location>
        <begin position="484"/>
        <end position="566"/>
    </location>
</feature>
<dbReference type="AlphaFoldDB" id="A0AAW1RVU7"/>
<feature type="region of interest" description="Disordered" evidence="1">
    <location>
        <begin position="610"/>
        <end position="683"/>
    </location>
</feature>
<feature type="compositionally biased region" description="Basic and acidic residues" evidence="1">
    <location>
        <begin position="484"/>
        <end position="493"/>
    </location>
</feature>
<gene>
    <name evidence="3" type="ORF">WJX74_007413</name>
</gene>
<comment type="caution">
    <text evidence="3">The sequence shown here is derived from an EMBL/GenBank/DDBJ whole genome shotgun (WGS) entry which is preliminary data.</text>
</comment>
<proteinExistence type="predicted"/>
<reference evidence="3 4" key="1">
    <citation type="journal article" date="2024" name="Nat. Commun.">
        <title>Phylogenomics reveals the evolutionary origins of lichenization in chlorophyte algae.</title>
        <authorList>
            <person name="Puginier C."/>
            <person name="Libourel C."/>
            <person name="Otte J."/>
            <person name="Skaloud P."/>
            <person name="Haon M."/>
            <person name="Grisel S."/>
            <person name="Petersen M."/>
            <person name="Berrin J.G."/>
            <person name="Delaux P.M."/>
            <person name="Dal Grande F."/>
            <person name="Keller J."/>
        </authorList>
    </citation>
    <scope>NUCLEOTIDE SEQUENCE [LARGE SCALE GENOMIC DNA]</scope>
    <source>
        <strain evidence="3 4">SAG 2145</strain>
    </source>
</reference>
<dbReference type="Pfam" id="PF01928">
    <property type="entry name" value="CYTH"/>
    <property type="match status" value="1"/>
</dbReference>
<dbReference type="GO" id="GO:0005524">
    <property type="term" value="F:ATP binding"/>
    <property type="evidence" value="ECO:0007669"/>
    <property type="project" value="InterPro"/>
</dbReference>
<dbReference type="EMBL" id="JALJOS010000006">
    <property type="protein sequence ID" value="KAK9837895.1"/>
    <property type="molecule type" value="Genomic_DNA"/>
</dbReference>
<dbReference type="GO" id="GO:0016462">
    <property type="term" value="F:pyrophosphatase activity"/>
    <property type="evidence" value="ECO:0007669"/>
    <property type="project" value="UniProtKB-ARBA"/>
</dbReference>
<accession>A0AAW1RVU7</accession>
<feature type="compositionally biased region" description="Low complexity" evidence="1">
    <location>
        <begin position="627"/>
        <end position="656"/>
    </location>
</feature>
<feature type="domain" description="CYTH" evidence="2">
    <location>
        <begin position="246"/>
        <end position="409"/>
    </location>
</feature>
<dbReference type="Gene3D" id="2.40.320.10">
    <property type="entry name" value="Hypothetical Protein Pfu-838710-001"/>
    <property type="match status" value="1"/>
</dbReference>
<evidence type="ECO:0000259" key="2">
    <source>
        <dbReference type="PROSITE" id="PS51707"/>
    </source>
</evidence>
<feature type="compositionally biased region" description="Polar residues" evidence="1">
    <location>
        <begin position="556"/>
        <end position="566"/>
    </location>
</feature>
<dbReference type="CDD" id="cd02028">
    <property type="entry name" value="UMPK_like"/>
    <property type="match status" value="1"/>
</dbReference>
<dbReference type="Pfam" id="PF00485">
    <property type="entry name" value="PRK"/>
    <property type="match status" value="1"/>
</dbReference>
<evidence type="ECO:0000256" key="1">
    <source>
        <dbReference type="SAM" id="MobiDB-lite"/>
    </source>
</evidence>
<feature type="compositionally biased region" description="Basic and acidic residues" evidence="1">
    <location>
        <begin position="670"/>
        <end position="683"/>
    </location>
</feature>